<organism evidence="7 8">
    <name type="scientific">Clostridium fungisolvens</name>
    <dbReference type="NCBI Taxonomy" id="1604897"/>
    <lineage>
        <taxon>Bacteria</taxon>
        <taxon>Bacillati</taxon>
        <taxon>Bacillota</taxon>
        <taxon>Clostridia</taxon>
        <taxon>Eubacteriales</taxon>
        <taxon>Clostridiaceae</taxon>
        <taxon>Clostridium</taxon>
    </lineage>
</organism>
<accession>A0A6V8SR40</accession>
<dbReference type="EMBL" id="BLZR01000001">
    <property type="protein sequence ID" value="GFP77668.1"/>
    <property type="molecule type" value="Genomic_DNA"/>
</dbReference>
<dbReference type="RefSeq" id="WP_183279032.1">
    <property type="nucleotide sequence ID" value="NZ_BLZR01000001.1"/>
</dbReference>
<evidence type="ECO:0000256" key="4">
    <source>
        <dbReference type="ARBA" id="ARBA00022679"/>
    </source>
</evidence>
<dbReference type="InterPro" id="IPR050714">
    <property type="entry name" value="Cobalamin_biosynth_MTase"/>
</dbReference>
<dbReference type="InterPro" id="IPR014777">
    <property type="entry name" value="4pyrrole_Mease_sub1"/>
</dbReference>
<evidence type="ECO:0000256" key="3">
    <source>
        <dbReference type="ARBA" id="ARBA00022603"/>
    </source>
</evidence>
<keyword evidence="8" id="KW-1185">Reference proteome</keyword>
<proteinExistence type="predicted"/>
<dbReference type="Pfam" id="PF00590">
    <property type="entry name" value="TP_methylase"/>
    <property type="match status" value="1"/>
</dbReference>
<dbReference type="Proteomes" id="UP000580568">
    <property type="component" value="Unassembled WGS sequence"/>
</dbReference>
<dbReference type="SUPFAM" id="SSF53790">
    <property type="entry name" value="Tetrapyrrole methylase"/>
    <property type="match status" value="1"/>
</dbReference>
<dbReference type="GO" id="GO:0008276">
    <property type="term" value="F:protein methyltransferase activity"/>
    <property type="evidence" value="ECO:0007669"/>
    <property type="project" value="InterPro"/>
</dbReference>
<dbReference type="PANTHER" id="PTHR43182">
    <property type="entry name" value="COBALT-PRECORRIN-6B C(15)-METHYLTRANSFERASE (DECARBOXYLATING)"/>
    <property type="match status" value="1"/>
</dbReference>
<evidence type="ECO:0000256" key="5">
    <source>
        <dbReference type="ARBA" id="ARBA00022691"/>
    </source>
</evidence>
<dbReference type="NCBIfam" id="TIGR02467">
    <property type="entry name" value="CbiE"/>
    <property type="match status" value="1"/>
</dbReference>
<keyword evidence="4 7" id="KW-0808">Transferase</keyword>
<keyword evidence="5" id="KW-0949">S-adenosyl-L-methionine</keyword>
<protein>
    <submittedName>
        <fullName evidence="7">Cobalt-precorrin-7 C(5)-methyltransferase</fullName>
    </submittedName>
</protein>
<evidence type="ECO:0000313" key="7">
    <source>
        <dbReference type="EMBL" id="GFP77668.1"/>
    </source>
</evidence>
<evidence type="ECO:0000256" key="1">
    <source>
        <dbReference type="ARBA" id="ARBA00004953"/>
    </source>
</evidence>
<dbReference type="InterPro" id="IPR000878">
    <property type="entry name" value="4pyrrol_Mease"/>
</dbReference>
<dbReference type="PANTHER" id="PTHR43182:SF1">
    <property type="entry name" value="COBALT-PRECORRIN-7 C(5)-METHYLTRANSFERASE"/>
    <property type="match status" value="1"/>
</dbReference>
<dbReference type="UniPathway" id="UPA00148"/>
<dbReference type="AlphaFoldDB" id="A0A6V8SR40"/>
<sequence>MLYIVGIGPGSKEYILPKATEILETSDLILGFSRAIESINHVKAKIATVSSLQEIISIANLNKHKNISVIASGDPGFYGISNYIRTKYEGEIQVIPGLSSFQYLMAKLNKSWQNSHLGSLHGREESFLEVVKKNKLSIWLTDKNNSPDSLCRRLYKENIAAMVYVGENLSYEDEVISSGNPEELMNRAFDELSVVVIENDLY</sequence>
<comment type="caution">
    <text evidence="7">The sequence shown here is derived from an EMBL/GenBank/DDBJ whole genome shotgun (WGS) entry which is preliminary data.</text>
</comment>
<name>A0A6V8SR40_9CLOT</name>
<gene>
    <name evidence="7" type="ORF">bsdtw1_03827</name>
</gene>
<reference evidence="7 8" key="1">
    <citation type="submission" date="2020-07" db="EMBL/GenBank/DDBJ databases">
        <title>A new beta-1,3-glucan-decomposing anaerobic bacterium isolated from anoxic soil subjected to biological soil disinfestation.</title>
        <authorList>
            <person name="Ueki A."/>
            <person name="Tonouchi A."/>
        </authorList>
    </citation>
    <scope>NUCLEOTIDE SEQUENCE [LARGE SCALE GENOMIC DNA]</scope>
    <source>
        <strain evidence="7 8">TW1</strain>
    </source>
</reference>
<dbReference type="CDD" id="cd11644">
    <property type="entry name" value="Precorrin-6Y-MT"/>
    <property type="match status" value="1"/>
</dbReference>
<feature type="domain" description="Tetrapyrrole methylase" evidence="6">
    <location>
        <begin position="1"/>
        <end position="183"/>
    </location>
</feature>
<comment type="pathway">
    <text evidence="1">Cofactor biosynthesis; adenosylcobalamin biosynthesis.</text>
</comment>
<dbReference type="InterPro" id="IPR012818">
    <property type="entry name" value="CbiE"/>
</dbReference>
<dbReference type="Gene3D" id="3.40.1010.10">
    <property type="entry name" value="Cobalt-precorrin-4 Transmethylase, Domain 1"/>
    <property type="match status" value="1"/>
</dbReference>
<evidence type="ECO:0000259" key="6">
    <source>
        <dbReference type="Pfam" id="PF00590"/>
    </source>
</evidence>
<keyword evidence="3 7" id="KW-0489">Methyltransferase</keyword>
<dbReference type="GO" id="GO:0032259">
    <property type="term" value="P:methylation"/>
    <property type="evidence" value="ECO:0007669"/>
    <property type="project" value="UniProtKB-KW"/>
</dbReference>
<dbReference type="InterPro" id="IPR035996">
    <property type="entry name" value="4pyrrol_Methylase_sf"/>
</dbReference>
<dbReference type="GO" id="GO:0009236">
    <property type="term" value="P:cobalamin biosynthetic process"/>
    <property type="evidence" value="ECO:0007669"/>
    <property type="project" value="UniProtKB-UniPathway"/>
</dbReference>
<keyword evidence="2" id="KW-0169">Cobalamin biosynthesis</keyword>
<evidence type="ECO:0000313" key="8">
    <source>
        <dbReference type="Proteomes" id="UP000580568"/>
    </source>
</evidence>
<evidence type="ECO:0000256" key="2">
    <source>
        <dbReference type="ARBA" id="ARBA00022573"/>
    </source>
</evidence>